<gene>
    <name evidence="1" type="ORF">TCIL3000_11_10450</name>
</gene>
<protein>
    <submittedName>
        <fullName evidence="1">Uncharacterized protein TCIL3000_11_10450</fullName>
    </submittedName>
</protein>
<organism evidence="1">
    <name type="scientific">Trypanosoma congolense (strain IL3000)</name>
    <dbReference type="NCBI Taxonomy" id="1068625"/>
    <lineage>
        <taxon>Eukaryota</taxon>
        <taxon>Discoba</taxon>
        <taxon>Euglenozoa</taxon>
        <taxon>Kinetoplastea</taxon>
        <taxon>Metakinetoplastina</taxon>
        <taxon>Trypanosomatida</taxon>
        <taxon>Trypanosomatidae</taxon>
        <taxon>Trypanosoma</taxon>
        <taxon>Nannomonas</taxon>
    </lineage>
</organism>
<dbReference type="EMBL" id="HE575324">
    <property type="protein sequence ID" value="CCC95573.1"/>
    <property type="molecule type" value="Genomic_DNA"/>
</dbReference>
<reference evidence="1" key="1">
    <citation type="journal article" date="2012" name="Proc. Natl. Acad. Sci. U.S.A.">
        <title>Antigenic diversity is generated by distinct evolutionary mechanisms in African trypanosome species.</title>
        <authorList>
            <person name="Jackson A.P."/>
            <person name="Berry A."/>
            <person name="Aslett M."/>
            <person name="Allison H.C."/>
            <person name="Burton P."/>
            <person name="Vavrova-Anderson J."/>
            <person name="Brown R."/>
            <person name="Browne H."/>
            <person name="Corton N."/>
            <person name="Hauser H."/>
            <person name="Gamble J."/>
            <person name="Gilderthorp R."/>
            <person name="Marcello L."/>
            <person name="McQuillan J."/>
            <person name="Otto T.D."/>
            <person name="Quail M.A."/>
            <person name="Sanders M.J."/>
            <person name="van Tonder A."/>
            <person name="Ginger M.L."/>
            <person name="Field M.C."/>
            <person name="Barry J.D."/>
            <person name="Hertz-Fowler C."/>
            <person name="Berriman M."/>
        </authorList>
    </citation>
    <scope>NUCLEOTIDE SEQUENCE</scope>
    <source>
        <strain evidence="1">IL3000</strain>
    </source>
</reference>
<dbReference type="PANTHER" id="PTHR13238">
    <property type="entry name" value="PROTEIN C21ORF59"/>
    <property type="match status" value="1"/>
</dbReference>
<dbReference type="PANTHER" id="PTHR13238:SF7">
    <property type="match status" value="1"/>
</dbReference>
<dbReference type="VEuPathDB" id="TriTrypDB:TcIL3000.11.10450"/>
<evidence type="ECO:0000313" key="1">
    <source>
        <dbReference type="EMBL" id="CCC95573.1"/>
    </source>
</evidence>
<dbReference type="Pfam" id="PF11069">
    <property type="entry name" value="CFAP298"/>
    <property type="match status" value="1"/>
</dbReference>
<proteinExistence type="predicted"/>
<dbReference type="GO" id="GO:0003352">
    <property type="term" value="P:regulation of cilium movement"/>
    <property type="evidence" value="ECO:0007669"/>
    <property type="project" value="InterPro"/>
</dbReference>
<dbReference type="InterPro" id="IPR021298">
    <property type="entry name" value="CFAP298"/>
</dbReference>
<dbReference type="AlphaFoldDB" id="G0V1Q2"/>
<sequence>MVLLTVKGTTFPDEFVYECTSATEISPELARDLCHIQNTRHLVKLMLLSARELLSEAKAKMSLPRADGHEGSDEGDSGKCLVLLKEYDAIIESTSARLKDKSVPVSVGEFDQYIERLRELTEQLYPEECCVPEGGRRAAVDRLYKMHDDPSIDEDRRLVVYHCRAILDSEWRSHEQQSEDGAGLWFCGKLMQGTVAKYSGKNEKSRLIVKVHPRDSAPPSVEPRMSYDDQRALYERMRTRREEYKALEESELRDRVVAQARGQVALAAPASAAAAMTVDASRLRPICPRREERDLA</sequence>
<accession>G0V1Q2</accession>
<name>G0V1Q2_TRYCI</name>